<keyword evidence="4" id="KW-1185">Reference proteome</keyword>
<proteinExistence type="predicted"/>
<keyword evidence="2" id="KW-0812">Transmembrane</keyword>
<gene>
    <name evidence="3" type="ORF">GA0070214_11360</name>
</gene>
<organism evidence="3 4">
    <name type="scientific">Micromonospora chaiyaphumensis</name>
    <dbReference type="NCBI Taxonomy" id="307119"/>
    <lineage>
        <taxon>Bacteria</taxon>
        <taxon>Bacillati</taxon>
        <taxon>Actinomycetota</taxon>
        <taxon>Actinomycetes</taxon>
        <taxon>Micromonosporales</taxon>
        <taxon>Micromonosporaceae</taxon>
        <taxon>Micromonospora</taxon>
    </lineage>
</organism>
<evidence type="ECO:0000256" key="1">
    <source>
        <dbReference type="SAM" id="MobiDB-lite"/>
    </source>
</evidence>
<sequence length="186" mass="20358">MAVRPRRKPNKVRFFAMFAGLIVVGLGLVYGLHFVANPWALALPGRPALTGYWQGVVPYGPGDDRRIVLHLTDDEPSATDRCGDCPDLQGGIKVCQAERAETYEIWGDTLNYRGTRFSLHTRSHDEGPGLRLNELDGDWDGDLLRIRTSFTTLAADGTVAAGSGSPTASFDMTRADEADFDDPSCR</sequence>
<keyword evidence="2" id="KW-1133">Transmembrane helix</keyword>
<feature type="region of interest" description="Disordered" evidence="1">
    <location>
        <begin position="161"/>
        <end position="186"/>
    </location>
</feature>
<dbReference type="AlphaFoldDB" id="A0A1C4ZBM8"/>
<evidence type="ECO:0000313" key="4">
    <source>
        <dbReference type="Proteomes" id="UP000199629"/>
    </source>
</evidence>
<feature type="compositionally biased region" description="Basic and acidic residues" evidence="1">
    <location>
        <begin position="173"/>
        <end position="186"/>
    </location>
</feature>
<name>A0A1C4ZBM8_9ACTN</name>
<protein>
    <submittedName>
        <fullName evidence="3">Uncharacterized protein</fullName>
    </submittedName>
</protein>
<evidence type="ECO:0000256" key="2">
    <source>
        <dbReference type="SAM" id="Phobius"/>
    </source>
</evidence>
<dbReference type="Proteomes" id="UP000199629">
    <property type="component" value="Unassembled WGS sequence"/>
</dbReference>
<accession>A0A1C4ZBM8</accession>
<evidence type="ECO:0000313" key="3">
    <source>
        <dbReference type="EMBL" id="SCF30357.1"/>
    </source>
</evidence>
<reference evidence="4" key="1">
    <citation type="submission" date="2016-06" db="EMBL/GenBank/DDBJ databases">
        <authorList>
            <person name="Varghese N."/>
            <person name="Submissions Spin"/>
        </authorList>
    </citation>
    <scope>NUCLEOTIDE SEQUENCE [LARGE SCALE GENOMIC DNA]</scope>
    <source>
        <strain evidence="4">DSM 45246</strain>
    </source>
</reference>
<dbReference type="EMBL" id="FMCS01000013">
    <property type="protein sequence ID" value="SCF30357.1"/>
    <property type="molecule type" value="Genomic_DNA"/>
</dbReference>
<keyword evidence="2" id="KW-0472">Membrane</keyword>
<feature type="transmembrane region" description="Helical" evidence="2">
    <location>
        <begin position="12"/>
        <end position="36"/>
    </location>
</feature>
<dbReference type="RefSeq" id="WP_091269502.1">
    <property type="nucleotide sequence ID" value="NZ_FMCS01000013.1"/>
</dbReference>